<dbReference type="EMBL" id="QWIQ01000563">
    <property type="protein sequence ID" value="RMY82138.1"/>
    <property type="molecule type" value="Genomic_DNA"/>
</dbReference>
<feature type="compositionally biased region" description="Pro residues" evidence="1">
    <location>
        <begin position="299"/>
        <end position="309"/>
    </location>
</feature>
<feature type="compositionally biased region" description="Low complexity" evidence="1">
    <location>
        <begin position="277"/>
        <end position="298"/>
    </location>
</feature>
<reference evidence="4 5" key="1">
    <citation type="journal article" date="2018" name="BMC Genomics">
        <title>Genomic evidence for intraspecific hybridization in a clonal and extremely halotolerant yeast.</title>
        <authorList>
            <person name="Gostincar C."/>
            <person name="Stajich J.E."/>
            <person name="Zupancic J."/>
            <person name="Zalar P."/>
            <person name="Gunde-Cimerman N."/>
        </authorList>
    </citation>
    <scope>NUCLEOTIDE SEQUENCE [LARGE SCALE GENOMIC DNA]</scope>
    <source>
        <strain evidence="4 5">EXF-171</strain>
    </source>
</reference>
<name>A0A3M7EZS7_HORWE</name>
<feature type="compositionally biased region" description="Low complexity" evidence="1">
    <location>
        <begin position="184"/>
        <end position="199"/>
    </location>
</feature>
<organism evidence="4 5">
    <name type="scientific">Hortaea werneckii</name>
    <name type="common">Black yeast</name>
    <name type="synonym">Cladosporium werneckii</name>
    <dbReference type="NCBI Taxonomy" id="91943"/>
    <lineage>
        <taxon>Eukaryota</taxon>
        <taxon>Fungi</taxon>
        <taxon>Dikarya</taxon>
        <taxon>Ascomycota</taxon>
        <taxon>Pezizomycotina</taxon>
        <taxon>Dothideomycetes</taxon>
        <taxon>Dothideomycetidae</taxon>
        <taxon>Mycosphaerellales</taxon>
        <taxon>Teratosphaeriaceae</taxon>
        <taxon>Hortaea</taxon>
    </lineage>
</organism>
<dbReference type="Gene3D" id="3.50.4.10">
    <property type="entry name" value="Hepatocyte Growth Factor"/>
    <property type="match status" value="2"/>
</dbReference>
<dbReference type="Proteomes" id="UP000281468">
    <property type="component" value="Unassembled WGS sequence"/>
</dbReference>
<feature type="compositionally biased region" description="Low complexity" evidence="1">
    <location>
        <begin position="585"/>
        <end position="602"/>
    </location>
</feature>
<feature type="compositionally biased region" description="Pro residues" evidence="1">
    <location>
        <begin position="233"/>
        <end position="243"/>
    </location>
</feature>
<feature type="compositionally biased region" description="Low complexity" evidence="1">
    <location>
        <begin position="245"/>
        <end position="265"/>
    </location>
</feature>
<evidence type="ECO:0000256" key="2">
    <source>
        <dbReference type="SAM" id="SignalP"/>
    </source>
</evidence>
<evidence type="ECO:0000313" key="5">
    <source>
        <dbReference type="Proteomes" id="UP000281468"/>
    </source>
</evidence>
<sequence length="1056" mass="108912">MRTKTDLLKLAALLLAAARVEAQSGYVELCTVQVYQTCGTPTLTKTLSFPQSFSYARNTTSTMAVSSSGGCSTCLTSSSVSSYIEPSVPASSTSIVPPPGSTTPVLSTSGSVTFTSTPSLVSSSVPSSSSSSVGPPPIYTPPPVLSVSSSVTFTSTPSPITSSSSVAPPPIYTPPPVISVSSSVTFTSTPSPITSSSSEAPPPIYTPPPVISVSSSVTFTSTPSPISSSSSEAPPPIYTPPPVLSTSSGITFTSTPSPIPSSSSEAPPPIYTPPPVLSTSSSVTFTSTPSPITSSSSEAPPPIYTPPPVLSISSDVTFTSTPSPIPSSSSSEEAPPIYTPPLVLSTSSSITFTSTPSPSSSSPSSPSSSSVGVPPIYTPPTVISISSTSTATPAPSCTNGIETDADGVQYEVQCGSDTTGGNQGTPYGTSNRVTSYRDCFGICHDTPNCQGFVWVGAQGSYGNGPGTCYFKGTGEPGQGITFVPGTDSSHVACIIPNPAPPSTSTSSSTATVSSTSVGEPPIYTPPAETFTTTTTTTSTSSSSSVESPPIYTPPAQPTTTTTTTTSSTSSSSEAPPIYTPPPQPTTTTTTTTTTSSSSEVPPIYTPPPQPTTTTTTTTTSSSSSSSAPAGPSCSYAPDTIITDDNGIDYTVRCNADTTGGGVGNSYATTNSVDSFQECFTICDGYPTCQGFVWLGAANSYGSGAGNCYFKGADPGQTIAFTNSDSAHFAAIKVNQNGPAVYPVTTTTTATTTSSSSSVDIFVPTTTTTTTTTTSTSSSSTITSRVIYTPPPPSQISTSVSSTTSITFTSQPARLSCARQGYLVQNFNWFVVEIATGNTVQNGSIQGDIPMQAMGYNRCDGLIYATDQEAHLVRFGLDLNPQRLYEQTFFRYQTGEVDNDCHDVARWIHVDVNPASPVYGSIVGQGELAVPQYFYADWAYVPGAGSYLWSVGIDQPTANAYLYRFDQATLTSIVVASFGDIGLAPFIPDPASGYRLNFGAVYASADGYLYGSENISGNIYRFTVTEPYNWQFLVRGPGTVQNDGARCIDNTEAIGTY</sequence>
<feature type="compositionally biased region" description="Low complexity" evidence="1">
    <location>
        <begin position="531"/>
        <end position="544"/>
    </location>
</feature>
<feature type="region of interest" description="Disordered" evidence="1">
    <location>
        <begin position="221"/>
        <end position="402"/>
    </location>
</feature>
<evidence type="ECO:0000313" key="4">
    <source>
        <dbReference type="EMBL" id="RMY82138.1"/>
    </source>
</evidence>
<dbReference type="Pfam" id="PF14295">
    <property type="entry name" value="PAN_4"/>
    <property type="match status" value="2"/>
</dbReference>
<evidence type="ECO:0000256" key="1">
    <source>
        <dbReference type="SAM" id="MobiDB-lite"/>
    </source>
</evidence>
<feature type="compositionally biased region" description="Low complexity" evidence="1">
    <location>
        <begin position="345"/>
        <end position="396"/>
    </location>
</feature>
<feature type="compositionally biased region" description="Low complexity" evidence="1">
    <location>
        <begin position="319"/>
        <end position="336"/>
    </location>
</feature>
<feature type="compositionally biased region" description="Low complexity" evidence="1">
    <location>
        <begin position="558"/>
        <end position="572"/>
    </location>
</feature>
<dbReference type="InterPro" id="IPR003609">
    <property type="entry name" value="Pan_app"/>
</dbReference>
<feature type="compositionally biased region" description="Pro residues" evidence="1">
    <location>
        <begin position="266"/>
        <end position="276"/>
    </location>
</feature>
<feature type="compositionally biased region" description="Low complexity" evidence="1">
    <location>
        <begin position="221"/>
        <end position="232"/>
    </location>
</feature>
<feature type="compositionally biased region" description="Low complexity" evidence="1">
    <location>
        <begin position="502"/>
        <end position="517"/>
    </location>
</feature>
<accession>A0A3M7EZS7</accession>
<gene>
    <name evidence="4" type="ORF">D0862_12106</name>
</gene>
<proteinExistence type="predicted"/>
<feature type="region of interest" description="Disordered" evidence="1">
    <location>
        <begin position="494"/>
        <end position="637"/>
    </location>
</feature>
<dbReference type="AlphaFoldDB" id="A0A3M7EZS7"/>
<protein>
    <recommendedName>
        <fullName evidence="3">Apple domain-containing protein</fullName>
    </recommendedName>
</protein>
<feature type="signal peptide" evidence="2">
    <location>
        <begin position="1"/>
        <end position="22"/>
    </location>
</feature>
<dbReference type="VEuPathDB" id="FungiDB:BTJ68_05632"/>
<feature type="domain" description="Apple" evidence="3">
    <location>
        <begin position="663"/>
        <end position="710"/>
    </location>
</feature>
<feature type="region of interest" description="Disordered" evidence="1">
    <location>
        <begin position="89"/>
        <end position="109"/>
    </location>
</feature>
<feature type="domain" description="Apple" evidence="3">
    <location>
        <begin position="424"/>
        <end position="471"/>
    </location>
</feature>
<feature type="chain" id="PRO_5018106022" description="Apple domain-containing protein" evidence="2">
    <location>
        <begin position="23"/>
        <end position="1056"/>
    </location>
</feature>
<feature type="compositionally biased region" description="Low complexity" evidence="1">
    <location>
        <begin position="611"/>
        <end position="637"/>
    </location>
</feature>
<evidence type="ECO:0000259" key="3">
    <source>
        <dbReference type="Pfam" id="PF14295"/>
    </source>
</evidence>
<feature type="region of interest" description="Disordered" evidence="1">
    <location>
        <begin position="184"/>
        <end position="207"/>
    </location>
</feature>
<keyword evidence="2" id="KW-0732">Signal</keyword>
<comment type="caution">
    <text evidence="4">The sequence shown here is derived from an EMBL/GenBank/DDBJ whole genome shotgun (WGS) entry which is preliminary data.</text>
</comment>